<dbReference type="Pfam" id="PF04545">
    <property type="entry name" value="Sigma70_r4"/>
    <property type="match status" value="1"/>
</dbReference>
<dbReference type="GO" id="GO:0006352">
    <property type="term" value="P:DNA-templated transcription initiation"/>
    <property type="evidence" value="ECO:0007669"/>
    <property type="project" value="InterPro"/>
</dbReference>
<dbReference type="InterPro" id="IPR007630">
    <property type="entry name" value="RNA_pol_sigma70_r4"/>
</dbReference>
<evidence type="ECO:0000313" key="9">
    <source>
        <dbReference type="EMBL" id="KAJ6845978.1"/>
    </source>
</evidence>
<name>A0AAX6HYR5_IRIPA</name>
<accession>A0AAX6HYR5</accession>
<feature type="domain" description="RNA polymerase sigma-70 region 3" evidence="6">
    <location>
        <begin position="339"/>
        <end position="411"/>
    </location>
</feature>
<dbReference type="NCBIfam" id="TIGR02937">
    <property type="entry name" value="sigma70-ECF"/>
    <property type="match status" value="1"/>
</dbReference>
<evidence type="ECO:0000256" key="4">
    <source>
        <dbReference type="ARBA" id="ARBA00023125"/>
    </source>
</evidence>
<dbReference type="Pfam" id="PF04542">
    <property type="entry name" value="Sigma70_r2"/>
    <property type="match status" value="1"/>
</dbReference>
<evidence type="ECO:0000256" key="2">
    <source>
        <dbReference type="ARBA" id="ARBA00023015"/>
    </source>
</evidence>
<dbReference type="GO" id="GO:0003677">
    <property type="term" value="F:DNA binding"/>
    <property type="evidence" value="ECO:0007669"/>
    <property type="project" value="UniProtKB-KW"/>
</dbReference>
<proteinExistence type="inferred from homology"/>
<comment type="similarity">
    <text evidence="1">Belongs to the sigma-70 factor family.</text>
</comment>
<feature type="domain" description="RNA polymerase sigma-70 region 4" evidence="8">
    <location>
        <begin position="435"/>
        <end position="485"/>
    </location>
</feature>
<dbReference type="InterPro" id="IPR013324">
    <property type="entry name" value="RNA_pol_sigma_r3/r4-like"/>
</dbReference>
<evidence type="ECO:0000313" key="10">
    <source>
        <dbReference type="Proteomes" id="UP001140949"/>
    </source>
</evidence>
<evidence type="ECO:0000256" key="5">
    <source>
        <dbReference type="ARBA" id="ARBA00023163"/>
    </source>
</evidence>
<keyword evidence="4" id="KW-0238">DNA-binding</keyword>
<dbReference type="InterPro" id="IPR013325">
    <property type="entry name" value="RNA_pol_sigma_r2"/>
</dbReference>
<dbReference type="PANTHER" id="PTHR30603">
    <property type="entry name" value="RNA POLYMERASE SIGMA FACTOR RPO"/>
    <property type="match status" value="1"/>
</dbReference>
<keyword evidence="3" id="KW-0731">Sigma factor</keyword>
<gene>
    <name evidence="9" type="ORF">M6B38_280190</name>
</gene>
<dbReference type="InterPro" id="IPR007624">
    <property type="entry name" value="RNA_pol_sigma70_r3"/>
</dbReference>
<dbReference type="PANTHER" id="PTHR30603:SF14">
    <property type="entry name" value="RNA POLYMERASE SIGMA FACTOR SIGA"/>
    <property type="match status" value="1"/>
</dbReference>
<reference evidence="9" key="1">
    <citation type="journal article" date="2023" name="GigaByte">
        <title>Genome assembly of the bearded iris, Iris pallida Lam.</title>
        <authorList>
            <person name="Bruccoleri R.E."/>
            <person name="Oakeley E.J."/>
            <person name="Faust A.M.E."/>
            <person name="Altorfer M."/>
            <person name="Dessus-Babus S."/>
            <person name="Burckhardt D."/>
            <person name="Oertli M."/>
            <person name="Naumann U."/>
            <person name="Petersen F."/>
            <person name="Wong J."/>
        </authorList>
    </citation>
    <scope>NUCLEOTIDE SEQUENCE</scope>
    <source>
        <strain evidence="9">GSM-AAB239-AS_SAM_17_03QT</strain>
    </source>
</reference>
<dbReference type="Proteomes" id="UP001140949">
    <property type="component" value="Unassembled WGS sequence"/>
</dbReference>
<reference evidence="9" key="2">
    <citation type="submission" date="2023-04" db="EMBL/GenBank/DDBJ databases">
        <authorList>
            <person name="Bruccoleri R.E."/>
            <person name="Oakeley E.J."/>
            <person name="Faust A.-M."/>
            <person name="Dessus-Babus S."/>
            <person name="Altorfer M."/>
            <person name="Burckhardt D."/>
            <person name="Oertli M."/>
            <person name="Naumann U."/>
            <person name="Petersen F."/>
            <person name="Wong J."/>
        </authorList>
    </citation>
    <scope>NUCLEOTIDE SEQUENCE</scope>
    <source>
        <strain evidence="9">GSM-AAB239-AS_SAM_17_03QT</strain>
        <tissue evidence="9">Leaf</tissue>
    </source>
</reference>
<feature type="domain" description="RNA polymerase sigma-70 region 2" evidence="7">
    <location>
        <begin position="263"/>
        <end position="330"/>
    </location>
</feature>
<evidence type="ECO:0000256" key="3">
    <source>
        <dbReference type="ARBA" id="ARBA00023082"/>
    </source>
</evidence>
<dbReference type="Gene3D" id="1.10.10.10">
    <property type="entry name" value="Winged helix-like DNA-binding domain superfamily/Winged helix DNA-binding domain"/>
    <property type="match status" value="2"/>
</dbReference>
<dbReference type="GO" id="GO:0016987">
    <property type="term" value="F:sigma factor activity"/>
    <property type="evidence" value="ECO:0007669"/>
    <property type="project" value="UniProtKB-KW"/>
</dbReference>
<evidence type="ECO:0000256" key="1">
    <source>
        <dbReference type="ARBA" id="ARBA00007788"/>
    </source>
</evidence>
<evidence type="ECO:0000259" key="6">
    <source>
        <dbReference type="Pfam" id="PF04539"/>
    </source>
</evidence>
<evidence type="ECO:0000259" key="8">
    <source>
        <dbReference type="Pfam" id="PF04545"/>
    </source>
</evidence>
<organism evidence="9 10">
    <name type="scientific">Iris pallida</name>
    <name type="common">Sweet iris</name>
    <dbReference type="NCBI Taxonomy" id="29817"/>
    <lineage>
        <taxon>Eukaryota</taxon>
        <taxon>Viridiplantae</taxon>
        <taxon>Streptophyta</taxon>
        <taxon>Embryophyta</taxon>
        <taxon>Tracheophyta</taxon>
        <taxon>Spermatophyta</taxon>
        <taxon>Magnoliopsida</taxon>
        <taxon>Liliopsida</taxon>
        <taxon>Asparagales</taxon>
        <taxon>Iridaceae</taxon>
        <taxon>Iridoideae</taxon>
        <taxon>Irideae</taxon>
        <taxon>Iris</taxon>
    </lineage>
</organism>
<dbReference type="EMBL" id="JANAVB010005600">
    <property type="protein sequence ID" value="KAJ6845978.1"/>
    <property type="molecule type" value="Genomic_DNA"/>
</dbReference>
<dbReference type="SUPFAM" id="SSF88659">
    <property type="entry name" value="Sigma3 and sigma4 domains of RNA polymerase sigma factors"/>
    <property type="match status" value="2"/>
</dbReference>
<keyword evidence="10" id="KW-1185">Reference proteome</keyword>
<protein>
    <submittedName>
        <fullName evidence="9">RNA polymerase sigma factor sigA</fullName>
    </submittedName>
</protein>
<keyword evidence="2" id="KW-0805">Transcription regulation</keyword>
<dbReference type="Pfam" id="PF04539">
    <property type="entry name" value="Sigma70_r3"/>
    <property type="match status" value="1"/>
</dbReference>
<keyword evidence="5" id="KW-0804">Transcription</keyword>
<dbReference type="Gene3D" id="1.10.601.10">
    <property type="entry name" value="RNA Polymerase Primary Sigma Factor"/>
    <property type="match status" value="1"/>
</dbReference>
<comment type="caution">
    <text evidence="9">The sequence shown here is derived from an EMBL/GenBank/DDBJ whole genome shotgun (WGS) entry which is preliminary data.</text>
</comment>
<dbReference type="InterPro" id="IPR036388">
    <property type="entry name" value="WH-like_DNA-bd_sf"/>
</dbReference>
<dbReference type="InterPro" id="IPR014284">
    <property type="entry name" value="RNA_pol_sigma-70_dom"/>
</dbReference>
<dbReference type="SUPFAM" id="SSF88946">
    <property type="entry name" value="Sigma2 domain of RNA polymerase sigma factors"/>
    <property type="match status" value="1"/>
</dbReference>
<evidence type="ECO:0000259" key="7">
    <source>
        <dbReference type="Pfam" id="PF04542"/>
    </source>
</evidence>
<dbReference type="InterPro" id="IPR050239">
    <property type="entry name" value="Sigma-70_RNA_pol_init_factors"/>
</dbReference>
<dbReference type="AlphaFoldDB" id="A0AAX6HYR5"/>
<dbReference type="InterPro" id="IPR007627">
    <property type="entry name" value="RNA_pol_sigma70_r2"/>
</dbReference>
<sequence>MATAAVIGLAAGKRILSTSFYSSDLADYGSAVQFSSTSGKSVVINAKNSPHFGANVSADRHTQPVKALRGHADTIVPPTSDTWLFGRSDLLEENDPDLESSLEVFVMLQKSMLEKQWTLSFDQMRTGVAPGEDCQKTEVISSGVSARKRRTSITRKISDSNSCMGMLDEGRRLRSTVSPELLQTRLRGYVRGTVSEDLLTHAEVVHLSKKIKTGLALEEHKLKLKKKMGSEPSDKQLALSLRMSRTELRSKLIECSLAREKLAMSNVRLVMSIAQKYGNLGAEMADLGGLIGLLRGIEKFDSSKGFKISTYVYWWIRQGVSRALAENSRTLRLPTHLHERLISIRNAKTRLEERGIIPSVDKLAECLNISEKKVRNATEAVSNVISLDREAFPSLNGLPSETFHSYIADNKPENIPWQGFEEWSVKDEVNKLLCATLGERERDIIRLYHGIDSECHTWEDISRRFGLSRERVRQVGLVALEKLKHVARRRRLEAMLVKH</sequence>